<dbReference type="Pfam" id="PF00437">
    <property type="entry name" value="T2SSE"/>
    <property type="match status" value="1"/>
</dbReference>
<dbReference type="InterPro" id="IPR001482">
    <property type="entry name" value="T2SS/T4SS_dom"/>
</dbReference>
<evidence type="ECO:0000256" key="2">
    <source>
        <dbReference type="ARBA" id="ARBA00022840"/>
    </source>
</evidence>
<accession>X1QE03</accession>
<dbReference type="GO" id="GO:0005524">
    <property type="term" value="F:ATP binding"/>
    <property type="evidence" value="ECO:0007669"/>
    <property type="project" value="UniProtKB-KW"/>
</dbReference>
<dbReference type="EMBL" id="BARV01031775">
    <property type="protein sequence ID" value="GAI41484.1"/>
    <property type="molecule type" value="Genomic_DNA"/>
</dbReference>
<feature type="non-terminal residue" evidence="4">
    <location>
        <position position="252"/>
    </location>
</feature>
<sequence length="252" mass="28180">EQLNKMRKLKQGLFIVTGPKKTGVTTTFYALLQNHDAFLNSIGTLERRLSAELPNITQNVFTLSNTGTTTYAKKLQAIVRMGLDIVGIADCENAETAQVACAAAKDGKIVYVTLKADNVLRALGKWMKLVGDRKLTVENLLGISNQRLVRKLCDECKQPYGPNRELLRKFNIPAEKAKAFYRPGKLQYPKHGKPITCEECQGTGFLGRTGVFETITIDNELRNAIKQAKSLSEIGTQFRRAKMLYLQEQALR</sequence>
<dbReference type="AlphaFoldDB" id="X1QE03"/>
<reference evidence="4" key="1">
    <citation type="journal article" date="2014" name="Front. Microbiol.">
        <title>High frequency of phylogenetically diverse reductive dehalogenase-homologous genes in deep subseafloor sedimentary metagenomes.</title>
        <authorList>
            <person name="Kawai M."/>
            <person name="Futagami T."/>
            <person name="Toyoda A."/>
            <person name="Takaki Y."/>
            <person name="Nishi S."/>
            <person name="Hori S."/>
            <person name="Arai W."/>
            <person name="Tsubouchi T."/>
            <person name="Morono Y."/>
            <person name="Uchiyama I."/>
            <person name="Ito T."/>
            <person name="Fujiyama A."/>
            <person name="Inagaki F."/>
            <person name="Takami H."/>
        </authorList>
    </citation>
    <scope>NUCLEOTIDE SEQUENCE</scope>
    <source>
        <strain evidence="4">Expedition CK06-06</strain>
    </source>
</reference>
<dbReference type="GO" id="GO:0016887">
    <property type="term" value="F:ATP hydrolysis activity"/>
    <property type="evidence" value="ECO:0007669"/>
    <property type="project" value="TreeGrafter"/>
</dbReference>
<name>X1QE03_9ZZZZ</name>
<feature type="domain" description="Bacterial type II secretion system protein E" evidence="3">
    <location>
        <begin position="3"/>
        <end position="242"/>
    </location>
</feature>
<organism evidence="4">
    <name type="scientific">marine sediment metagenome</name>
    <dbReference type="NCBI Taxonomy" id="412755"/>
    <lineage>
        <taxon>unclassified sequences</taxon>
        <taxon>metagenomes</taxon>
        <taxon>ecological metagenomes</taxon>
    </lineage>
</organism>
<protein>
    <recommendedName>
        <fullName evidence="3">Bacterial type II secretion system protein E domain-containing protein</fullName>
    </recommendedName>
</protein>
<dbReference type="Gene3D" id="3.40.50.300">
    <property type="entry name" value="P-loop containing nucleotide triphosphate hydrolases"/>
    <property type="match status" value="1"/>
</dbReference>
<dbReference type="PANTHER" id="PTHR30258:SF2">
    <property type="entry name" value="COMG OPERON PROTEIN 1"/>
    <property type="match status" value="1"/>
</dbReference>
<evidence type="ECO:0000259" key="3">
    <source>
        <dbReference type="Pfam" id="PF00437"/>
    </source>
</evidence>
<dbReference type="GO" id="GO:0005886">
    <property type="term" value="C:plasma membrane"/>
    <property type="evidence" value="ECO:0007669"/>
    <property type="project" value="TreeGrafter"/>
</dbReference>
<evidence type="ECO:0000256" key="1">
    <source>
        <dbReference type="ARBA" id="ARBA00022741"/>
    </source>
</evidence>
<dbReference type="SUPFAM" id="SSF52540">
    <property type="entry name" value="P-loop containing nucleoside triphosphate hydrolases"/>
    <property type="match status" value="1"/>
</dbReference>
<gene>
    <name evidence="4" type="ORF">S06H3_50219</name>
</gene>
<dbReference type="PANTHER" id="PTHR30258">
    <property type="entry name" value="TYPE II SECRETION SYSTEM PROTEIN GSPE-RELATED"/>
    <property type="match status" value="1"/>
</dbReference>
<evidence type="ECO:0000313" key="4">
    <source>
        <dbReference type="EMBL" id="GAI41484.1"/>
    </source>
</evidence>
<proteinExistence type="predicted"/>
<feature type="non-terminal residue" evidence="4">
    <location>
        <position position="1"/>
    </location>
</feature>
<comment type="caution">
    <text evidence="4">The sequence shown here is derived from an EMBL/GenBank/DDBJ whole genome shotgun (WGS) entry which is preliminary data.</text>
</comment>
<keyword evidence="2" id="KW-0067">ATP-binding</keyword>
<keyword evidence="1" id="KW-0547">Nucleotide-binding</keyword>
<dbReference type="InterPro" id="IPR027417">
    <property type="entry name" value="P-loop_NTPase"/>
</dbReference>